<dbReference type="PROSITE" id="PS51318">
    <property type="entry name" value="TAT"/>
    <property type="match status" value="1"/>
</dbReference>
<dbReference type="STRING" id="401053.AciPR4_2063"/>
<protein>
    <submittedName>
        <fullName evidence="3">Xylose isomerase domain-containing protein TIM barrel</fullName>
    </submittedName>
</protein>
<keyword evidence="4" id="KW-1185">Reference proteome</keyword>
<dbReference type="InterPro" id="IPR013022">
    <property type="entry name" value="Xyl_isomerase-like_TIM-brl"/>
</dbReference>
<evidence type="ECO:0000313" key="3">
    <source>
        <dbReference type="EMBL" id="ADV82867.1"/>
    </source>
</evidence>
<sequence>MSTSRRGFLAGAAVSGLMATQLKAMAATCPFRLAVINDEISPDFDHACSVAANDFGLSWIELRSMWGTNVTDLNAAQMAEAKKILLKYKLRVTDIASPLFKVDLPGAPRSKESPHRDEFKAKADYEKQDALVDHCIDLAKSFGTDKIRCFDFWRLEDQKPYRATINAKLTAAAEKCAKQNVNLVIENEMACNTGTGEEALAILQAIPNKNFMLNWDPGNAATFADATPYPNQYDKLPKHRIGHCHVKDTVRKDGGKFEWRPVGVGIIDWVGQFKAFKRDGYKYGVSLETHWHGPNGPEASTRESMAGLKSALVKAGIAC</sequence>
<dbReference type="SUPFAM" id="SSF51658">
    <property type="entry name" value="Xylose isomerase-like"/>
    <property type="match status" value="1"/>
</dbReference>
<dbReference type="InterPro" id="IPR050312">
    <property type="entry name" value="IolE/XylAMocC-like"/>
</dbReference>
<keyword evidence="3" id="KW-0413">Isomerase</keyword>
<dbReference type="Gene3D" id="3.20.20.150">
    <property type="entry name" value="Divalent-metal-dependent TIM barrel enzymes"/>
    <property type="match status" value="1"/>
</dbReference>
<gene>
    <name evidence="3" type="ordered locus">AciPR4_2063</name>
</gene>
<feature type="chain" id="PRO_5003233167" evidence="1">
    <location>
        <begin position="27"/>
        <end position="319"/>
    </location>
</feature>
<proteinExistence type="predicted"/>
<dbReference type="Proteomes" id="UP000006844">
    <property type="component" value="Chromosome"/>
</dbReference>
<reference evidence="3 4" key="1">
    <citation type="journal article" date="2012" name="Stand. Genomic Sci.">
        <title>Complete genome sequence of Terriglobus saanensis type strain SP1PR4(T), an Acidobacteria from tundra soil.</title>
        <authorList>
            <person name="Rawat S.R."/>
            <person name="Mannisto M.K."/>
            <person name="Starovoytov V."/>
            <person name="Goodwin L."/>
            <person name="Nolan M."/>
            <person name="Hauser L."/>
            <person name="Land M."/>
            <person name="Davenport K.W."/>
            <person name="Woyke T."/>
            <person name="Haggblom M.M."/>
        </authorList>
    </citation>
    <scope>NUCLEOTIDE SEQUENCE</scope>
    <source>
        <strain evidence="4">ATCC BAA-1853 / DSM 23119 / SP1PR4</strain>
    </source>
</reference>
<feature type="signal peptide" evidence="1">
    <location>
        <begin position="1"/>
        <end position="26"/>
    </location>
</feature>
<dbReference type="InterPro" id="IPR006311">
    <property type="entry name" value="TAT_signal"/>
</dbReference>
<dbReference type="eggNOG" id="COG1082">
    <property type="taxonomic scope" value="Bacteria"/>
</dbReference>
<evidence type="ECO:0000313" key="4">
    <source>
        <dbReference type="Proteomes" id="UP000006844"/>
    </source>
</evidence>
<evidence type="ECO:0000256" key="1">
    <source>
        <dbReference type="SAM" id="SignalP"/>
    </source>
</evidence>
<dbReference type="Pfam" id="PF01261">
    <property type="entry name" value="AP_endonuc_2"/>
    <property type="match status" value="1"/>
</dbReference>
<dbReference type="InterPro" id="IPR036237">
    <property type="entry name" value="Xyl_isomerase-like_sf"/>
</dbReference>
<organism evidence="3 4">
    <name type="scientific">Terriglobus saanensis (strain ATCC BAA-1853 / DSM 23119 / SP1PR4)</name>
    <dbReference type="NCBI Taxonomy" id="401053"/>
    <lineage>
        <taxon>Bacteria</taxon>
        <taxon>Pseudomonadati</taxon>
        <taxon>Acidobacteriota</taxon>
        <taxon>Terriglobia</taxon>
        <taxon>Terriglobales</taxon>
        <taxon>Acidobacteriaceae</taxon>
        <taxon>Terriglobus</taxon>
    </lineage>
</organism>
<name>E8V7U3_TERSS</name>
<feature type="domain" description="Xylose isomerase-like TIM barrel" evidence="2">
    <location>
        <begin position="51"/>
        <end position="310"/>
    </location>
</feature>
<dbReference type="AlphaFoldDB" id="E8V7U3"/>
<dbReference type="KEGG" id="tsa:AciPR4_2063"/>
<dbReference type="RefSeq" id="WP_013568600.1">
    <property type="nucleotide sequence ID" value="NC_014963.1"/>
</dbReference>
<keyword evidence="1" id="KW-0732">Signal</keyword>
<dbReference type="EMBL" id="CP002467">
    <property type="protein sequence ID" value="ADV82867.1"/>
    <property type="molecule type" value="Genomic_DNA"/>
</dbReference>
<dbReference type="GO" id="GO:0016853">
    <property type="term" value="F:isomerase activity"/>
    <property type="evidence" value="ECO:0007669"/>
    <property type="project" value="UniProtKB-KW"/>
</dbReference>
<dbReference type="HOGENOM" id="CLU_050006_2_1_0"/>
<dbReference type="PANTHER" id="PTHR12110:SF41">
    <property type="entry name" value="INOSOSE DEHYDRATASE"/>
    <property type="match status" value="1"/>
</dbReference>
<dbReference type="OrthoDB" id="9815124at2"/>
<evidence type="ECO:0000259" key="2">
    <source>
        <dbReference type="Pfam" id="PF01261"/>
    </source>
</evidence>
<dbReference type="PANTHER" id="PTHR12110">
    <property type="entry name" value="HYDROXYPYRUVATE ISOMERASE"/>
    <property type="match status" value="1"/>
</dbReference>
<accession>E8V7U3</accession>